<dbReference type="AlphaFoldDB" id="X8DEC8"/>
<comment type="caution">
    <text evidence="1">The sequence shown here is derived from an EMBL/GenBank/DDBJ whole genome shotgun (WGS) entry which is preliminary data.</text>
</comment>
<dbReference type="Proteomes" id="UP000023351">
    <property type="component" value="Unassembled WGS sequence"/>
</dbReference>
<reference evidence="1 2" key="1">
    <citation type="submission" date="2013-12" db="EMBL/GenBank/DDBJ databases">
        <authorList>
            <person name="Zelazny A."/>
            <person name="Olivier K."/>
            <person name="Holland S."/>
            <person name="Lenaerts A."/>
            <person name="Ordway D."/>
            <person name="DeGroote M.A."/>
            <person name="Parker T."/>
            <person name="Sizemore C."/>
            <person name="Tallon L.J."/>
            <person name="Sadzewicz L.K."/>
            <person name="Sengamalay N."/>
            <person name="Fraser C.M."/>
            <person name="Hine E."/>
            <person name="Shefchek K.A."/>
            <person name="Das S.P."/>
            <person name="Tettelin H."/>
        </authorList>
    </citation>
    <scope>NUCLEOTIDE SEQUENCE [LARGE SCALE GENOMIC DNA]</scope>
    <source>
        <strain evidence="1 2">1513</strain>
    </source>
</reference>
<evidence type="ECO:0000313" key="2">
    <source>
        <dbReference type="Proteomes" id="UP000023351"/>
    </source>
</evidence>
<proteinExistence type="predicted"/>
<dbReference type="EMBL" id="JAOJ01000003">
    <property type="protein sequence ID" value="EUA66977.1"/>
    <property type="molecule type" value="Genomic_DNA"/>
</dbReference>
<accession>X8DEC8</accession>
<evidence type="ECO:0000313" key="1">
    <source>
        <dbReference type="EMBL" id="EUA66977.1"/>
    </source>
</evidence>
<sequence>MSYLLETILACAPQASLDARDHWPLHDALRDLDEWIQRDAQHHRLWCSAGLPELHFVTDPDVGYRARGVTKAIWRLVNEGILVCVDGSDGRSRFELDANTVSRIRREVMRLAPDCAAALQRTGQRFAQNAVVAS</sequence>
<gene>
    <name evidence="1" type="ORF">I540_5813</name>
</gene>
<organism evidence="1 2">
    <name type="scientific">Mycobacteroides abscessus subsp. bolletii 1513</name>
    <dbReference type="NCBI Taxonomy" id="1299321"/>
    <lineage>
        <taxon>Bacteria</taxon>
        <taxon>Bacillati</taxon>
        <taxon>Actinomycetota</taxon>
        <taxon>Actinomycetes</taxon>
        <taxon>Mycobacteriales</taxon>
        <taxon>Mycobacteriaceae</taxon>
        <taxon>Mycobacteroides</taxon>
        <taxon>Mycobacteroides abscessus</taxon>
    </lineage>
</organism>
<name>X8DEC8_9MYCO</name>
<protein>
    <submittedName>
        <fullName evidence="1">Uncharacterized protein</fullName>
    </submittedName>
</protein>